<gene>
    <name evidence="2" type="ORF">PENDEC_c006G01030</name>
</gene>
<evidence type="ECO:0008006" key="4">
    <source>
        <dbReference type="Google" id="ProtNLM"/>
    </source>
</evidence>
<dbReference type="InterPro" id="IPR015947">
    <property type="entry name" value="PUA-like_sf"/>
</dbReference>
<evidence type="ECO:0000256" key="1">
    <source>
        <dbReference type="SAM" id="MobiDB-lite"/>
    </source>
</evidence>
<reference evidence="3" key="1">
    <citation type="journal article" date="2017" name="Nat. Microbiol.">
        <title>Global analysis of biosynthetic gene clusters reveals vast potential of secondary metabolite production in Penicillium species.</title>
        <authorList>
            <person name="Nielsen J.C."/>
            <person name="Grijseels S."/>
            <person name="Prigent S."/>
            <person name="Ji B."/>
            <person name="Dainat J."/>
            <person name="Nielsen K.F."/>
            <person name="Frisvad J.C."/>
            <person name="Workman M."/>
            <person name="Nielsen J."/>
        </authorList>
    </citation>
    <scope>NUCLEOTIDE SEQUENCE [LARGE SCALE GENOMIC DNA]</scope>
    <source>
        <strain evidence="3">IBT 11843</strain>
    </source>
</reference>
<dbReference type="Proteomes" id="UP000191522">
    <property type="component" value="Unassembled WGS sequence"/>
</dbReference>
<dbReference type="SUPFAM" id="SSF88697">
    <property type="entry name" value="PUA domain-like"/>
    <property type="match status" value="1"/>
</dbReference>
<comment type="caution">
    <text evidence="2">The sequence shown here is derived from an EMBL/GenBank/DDBJ whole genome shotgun (WGS) entry which is preliminary data.</text>
</comment>
<dbReference type="OrthoDB" id="2149705at2759"/>
<name>A0A1V6PEZ5_PENDC</name>
<protein>
    <recommendedName>
        <fullName evidence="4">EVE domain-containing protein</fullName>
    </recommendedName>
</protein>
<dbReference type="OMA" id="YCLKPSV"/>
<feature type="region of interest" description="Disordered" evidence="1">
    <location>
        <begin position="66"/>
        <end position="87"/>
    </location>
</feature>
<organism evidence="2 3">
    <name type="scientific">Penicillium decumbens</name>
    <dbReference type="NCBI Taxonomy" id="69771"/>
    <lineage>
        <taxon>Eukaryota</taxon>
        <taxon>Fungi</taxon>
        <taxon>Dikarya</taxon>
        <taxon>Ascomycota</taxon>
        <taxon>Pezizomycotina</taxon>
        <taxon>Eurotiomycetes</taxon>
        <taxon>Eurotiomycetidae</taxon>
        <taxon>Eurotiales</taxon>
        <taxon>Aspergillaceae</taxon>
        <taxon>Penicillium</taxon>
    </lineage>
</organism>
<dbReference type="AlphaFoldDB" id="A0A1V6PEZ5"/>
<evidence type="ECO:0000313" key="2">
    <source>
        <dbReference type="EMBL" id="OQD75588.1"/>
    </source>
</evidence>
<sequence>MPRAKMGARCPSDSDVILPMRDPYMSQIIDGRKNYEFRKYCLKPSVKRIWFYRTAPHSSITHVCETPSARTRNPGDPPLEEDGLGNAEFNNRHKDWDGYDFAYKMVTVRELQRPITLDEMKEKHGFKLAPRGLVYLPKSINDSVELEDQKLLLDRRN</sequence>
<dbReference type="EMBL" id="MDYL01000006">
    <property type="protein sequence ID" value="OQD75588.1"/>
    <property type="molecule type" value="Genomic_DNA"/>
</dbReference>
<accession>A0A1V6PEZ5</accession>
<keyword evidence="3" id="KW-1185">Reference proteome</keyword>
<evidence type="ECO:0000313" key="3">
    <source>
        <dbReference type="Proteomes" id="UP000191522"/>
    </source>
</evidence>
<proteinExistence type="predicted"/>